<protein>
    <submittedName>
        <fullName evidence="1">Uncharacterized protein</fullName>
    </submittedName>
</protein>
<proteinExistence type="predicted"/>
<sequence length="123" mass="13572">MEHPAYAGPPDIQRTLFVHHPTHAVCPTPNIQRTPVHPNVTVLLHQPAAGFNIRPGLDSIDLQTADHPSAVFLLPFKLFIASNLTCPPSFSLIYELILHPATANCQNVDGNKLANKIITYMIY</sequence>
<dbReference type="RefSeq" id="WP_161744071.1">
    <property type="nucleotide sequence ID" value="NZ_JAAAMV010000011.1"/>
</dbReference>
<accession>A0ABW9XSE5</accession>
<dbReference type="EMBL" id="JAAAMV010000011">
    <property type="protein sequence ID" value="NBD25257.1"/>
    <property type="molecule type" value="Genomic_DNA"/>
</dbReference>
<dbReference type="Proteomes" id="UP000665561">
    <property type="component" value="Unassembled WGS sequence"/>
</dbReference>
<gene>
    <name evidence="1" type="ORF">GT019_15340</name>
</gene>
<comment type="caution">
    <text evidence="1">The sequence shown here is derived from an EMBL/GenBank/DDBJ whole genome shotgun (WGS) entry which is preliminary data.</text>
</comment>
<evidence type="ECO:0000313" key="2">
    <source>
        <dbReference type="Proteomes" id="UP000665561"/>
    </source>
</evidence>
<reference evidence="1 2" key="1">
    <citation type="submission" date="2020-01" db="EMBL/GenBank/DDBJ databases">
        <title>Paenibacillus soybeanensis sp. nov. isolated from the nodules of soybean (Glycine max(L.) Merr).</title>
        <authorList>
            <person name="Wang H."/>
        </authorList>
    </citation>
    <scope>NUCLEOTIDE SEQUENCE [LARGE SCALE GENOMIC DNA]</scope>
    <source>
        <strain evidence="1 2">T1</strain>
    </source>
</reference>
<name>A0ABW9XSE5_9BACL</name>
<organism evidence="1 2">
    <name type="scientific">Paenibacillus glycinis</name>
    <dbReference type="NCBI Taxonomy" id="2697035"/>
    <lineage>
        <taxon>Bacteria</taxon>
        <taxon>Bacillati</taxon>
        <taxon>Bacillota</taxon>
        <taxon>Bacilli</taxon>
        <taxon>Bacillales</taxon>
        <taxon>Paenibacillaceae</taxon>
        <taxon>Paenibacillus</taxon>
    </lineage>
</organism>
<evidence type="ECO:0000313" key="1">
    <source>
        <dbReference type="EMBL" id="NBD25257.1"/>
    </source>
</evidence>
<keyword evidence="2" id="KW-1185">Reference proteome</keyword>